<feature type="region of interest" description="Disordered" evidence="1">
    <location>
        <begin position="124"/>
        <end position="166"/>
    </location>
</feature>
<comment type="caution">
    <text evidence="2">The sequence shown here is derived from an EMBL/GenBank/DDBJ whole genome shotgun (WGS) entry which is preliminary data.</text>
</comment>
<proteinExistence type="predicted"/>
<dbReference type="AlphaFoldDB" id="A0A919Q4E2"/>
<protein>
    <recommendedName>
        <fullName evidence="4">Septum formation initiator</fullName>
    </recommendedName>
</protein>
<gene>
    <name evidence="2" type="ORF">Dac01nite_03970</name>
</gene>
<name>A0A919Q4E2_9MICO</name>
<evidence type="ECO:0000313" key="3">
    <source>
        <dbReference type="Proteomes" id="UP000652354"/>
    </source>
</evidence>
<evidence type="ECO:0000256" key="1">
    <source>
        <dbReference type="SAM" id="MobiDB-lite"/>
    </source>
</evidence>
<dbReference type="Pfam" id="PF04977">
    <property type="entry name" value="DivIC"/>
    <property type="match status" value="1"/>
</dbReference>
<dbReference type="EMBL" id="BONR01000001">
    <property type="protein sequence ID" value="GIG53645.1"/>
    <property type="molecule type" value="Genomic_DNA"/>
</dbReference>
<feature type="compositionally biased region" description="Low complexity" evidence="1">
    <location>
        <begin position="147"/>
        <end position="160"/>
    </location>
</feature>
<sequence length="166" mass="17115">MLTWRTAVIAGVVALAFAVVAPSVRAYMDQQVMLDGLRAEAATAQAEVDDLEADVARWDDPAFVVAQARERLAYVFPGETPYRVIDPESVTGPVDGSPAAERAPDALTGAAWYDRLWGSVIDAGERPGDGAAPAGAELPEPPEVKVSPAPAAGEGSAAAAKVDSTG</sequence>
<evidence type="ECO:0000313" key="2">
    <source>
        <dbReference type="EMBL" id="GIG53645.1"/>
    </source>
</evidence>
<reference evidence="2" key="1">
    <citation type="submission" date="2021-01" db="EMBL/GenBank/DDBJ databases">
        <title>Whole genome shotgun sequence of Demequina activiva NBRC 110675.</title>
        <authorList>
            <person name="Komaki H."/>
            <person name="Tamura T."/>
        </authorList>
    </citation>
    <scope>NUCLEOTIDE SEQUENCE</scope>
    <source>
        <strain evidence="2">NBRC 110675</strain>
    </source>
</reference>
<feature type="compositionally biased region" description="Low complexity" evidence="1">
    <location>
        <begin position="129"/>
        <end position="138"/>
    </location>
</feature>
<organism evidence="2 3">
    <name type="scientific">Demequina activiva</name>
    <dbReference type="NCBI Taxonomy" id="1582364"/>
    <lineage>
        <taxon>Bacteria</taxon>
        <taxon>Bacillati</taxon>
        <taxon>Actinomycetota</taxon>
        <taxon>Actinomycetes</taxon>
        <taxon>Micrococcales</taxon>
        <taxon>Demequinaceae</taxon>
        <taxon>Demequina</taxon>
    </lineage>
</organism>
<evidence type="ECO:0008006" key="4">
    <source>
        <dbReference type="Google" id="ProtNLM"/>
    </source>
</evidence>
<dbReference type="Proteomes" id="UP000652354">
    <property type="component" value="Unassembled WGS sequence"/>
</dbReference>
<keyword evidence="3" id="KW-1185">Reference proteome</keyword>
<accession>A0A919Q4E2</accession>
<dbReference type="InterPro" id="IPR007060">
    <property type="entry name" value="FtsL/DivIC"/>
</dbReference>